<dbReference type="Gene3D" id="3.40.50.150">
    <property type="entry name" value="Vaccinia Virus protein VP39"/>
    <property type="match status" value="1"/>
</dbReference>
<dbReference type="Pfam" id="PF08241">
    <property type="entry name" value="Methyltransf_11"/>
    <property type="match status" value="1"/>
</dbReference>
<keyword evidence="2" id="KW-0489">Methyltransferase</keyword>
<dbReference type="SUPFAM" id="SSF53335">
    <property type="entry name" value="S-adenosyl-L-methionine-dependent methyltransferases"/>
    <property type="match status" value="1"/>
</dbReference>
<proteinExistence type="predicted"/>
<sequence>MTKVAPIIGNDPLLPLGFQTPQGRYLLAWEQQLLNGWVADVFGFHAVQLGWPALESLRMNRMPHRWRVDHEGSPERADAALRADFSALPFPSASLDLIVMPHTLEQAQDPHRTLREAERVLVADGRLMLVGFNPVGLWAWQRQPIHEGAATARSVWIGHRRARDWLHLLGFEILQEQFGVYRPPLRHAVWLERCAWMDRVGPLAWPMLSAVYAIEAVKRIQGVHLIRPRRATPLRPMPAAAATTPRQSHPEPH</sequence>
<name>I4Z5T6_9BURK</name>
<evidence type="ECO:0000259" key="1">
    <source>
        <dbReference type="Pfam" id="PF08241"/>
    </source>
</evidence>
<dbReference type="InterPro" id="IPR029063">
    <property type="entry name" value="SAM-dependent_MTases_sf"/>
</dbReference>
<accession>I4Z5T6</accession>
<dbReference type="Proteomes" id="UP000053899">
    <property type="component" value="Unassembled WGS sequence"/>
</dbReference>
<dbReference type="RefSeq" id="WP_009453321.1">
    <property type="nucleotide sequence ID" value="NZ_JH660675.1"/>
</dbReference>
<feature type="domain" description="Methyltransferase type 11" evidence="1">
    <location>
        <begin position="80"/>
        <end position="128"/>
    </location>
</feature>
<dbReference type="GO" id="GO:0008757">
    <property type="term" value="F:S-adenosylmethionine-dependent methyltransferase activity"/>
    <property type="evidence" value="ECO:0007669"/>
    <property type="project" value="InterPro"/>
</dbReference>
<reference evidence="2 3" key="1">
    <citation type="submission" date="2012-04" db="EMBL/GenBank/DDBJ databases">
        <title>Improved High-Quality Draft sequence of Leptothrix ochracea L12.</title>
        <authorList>
            <consortium name="US DOE Joint Genome Institute"/>
            <person name="Lucas S."/>
            <person name="Han J."/>
            <person name="Lapidus A."/>
            <person name="Cheng J.-F."/>
            <person name="Goodwin L."/>
            <person name="Pitluck S."/>
            <person name="Peters L."/>
            <person name="Zeytun A."/>
            <person name="Detter J.C."/>
            <person name="Han C."/>
            <person name="Tapia R."/>
            <person name="Land M."/>
            <person name="Hauser L."/>
            <person name="Kyrpides N."/>
            <person name="Ivanova N."/>
            <person name="Pagani I."/>
            <person name="Stepanauskas R."/>
            <person name="Masland D."/>
            <person name="Poulton N."/>
            <person name="Emerson D."/>
            <person name="Fleming E."/>
            <person name="Woyke T."/>
        </authorList>
    </citation>
    <scope>NUCLEOTIDE SEQUENCE [LARGE SCALE GENOMIC DNA]</scope>
    <source>
        <strain evidence="2 3">L12</strain>
    </source>
</reference>
<dbReference type="OrthoDB" id="6191410at2"/>
<keyword evidence="2" id="KW-0830">Ubiquinone</keyword>
<keyword evidence="2" id="KW-0808">Transferase</keyword>
<dbReference type="AlphaFoldDB" id="I4Z5T6"/>
<keyword evidence="3" id="KW-1185">Reference proteome</keyword>
<dbReference type="GeneID" id="92352136"/>
<organism evidence="2 3">
    <name type="scientific">Leptothrix ochracea L12</name>
    <dbReference type="NCBI Taxonomy" id="735332"/>
    <lineage>
        <taxon>Bacteria</taxon>
        <taxon>Pseudomonadati</taxon>
        <taxon>Pseudomonadota</taxon>
        <taxon>Betaproteobacteria</taxon>
        <taxon>Burkholderiales</taxon>
        <taxon>Sphaerotilaceae</taxon>
        <taxon>Leptothrix</taxon>
    </lineage>
</organism>
<gene>
    <name evidence="2" type="ORF">LepocDRAFT_00003100</name>
</gene>
<dbReference type="EMBL" id="JH660675">
    <property type="protein sequence ID" value="EIM31578.1"/>
    <property type="molecule type" value="Genomic_DNA"/>
</dbReference>
<protein>
    <submittedName>
        <fullName evidence="2">Methylase involved in ubiquinone/menaquinone biosynthesis</fullName>
    </submittedName>
</protein>
<dbReference type="InterPro" id="IPR013216">
    <property type="entry name" value="Methyltransf_11"/>
</dbReference>
<evidence type="ECO:0000313" key="2">
    <source>
        <dbReference type="EMBL" id="EIM31578.1"/>
    </source>
</evidence>
<evidence type="ECO:0000313" key="3">
    <source>
        <dbReference type="Proteomes" id="UP000053899"/>
    </source>
</evidence>
<dbReference type="HOGENOM" id="CLU_075049_0_1_4"/>
<dbReference type="GO" id="GO:0032259">
    <property type="term" value="P:methylation"/>
    <property type="evidence" value="ECO:0007669"/>
    <property type="project" value="UniProtKB-KW"/>
</dbReference>